<reference evidence="3 4" key="1">
    <citation type="submission" date="2017-03" db="EMBL/GenBank/DDBJ databases">
        <authorList>
            <person name="Afonso C.L."/>
            <person name="Miller P.J."/>
            <person name="Scott M.A."/>
            <person name="Spackman E."/>
            <person name="Goraichik I."/>
            <person name="Dimitrov K.M."/>
            <person name="Suarez D.L."/>
            <person name="Swayne D.E."/>
        </authorList>
    </citation>
    <scope>NUCLEOTIDE SEQUENCE [LARGE SCALE GENOMIC DNA]</scope>
    <source>
        <strain evidence="3 4">CECT 7639</strain>
    </source>
</reference>
<evidence type="ECO:0000256" key="1">
    <source>
        <dbReference type="SAM" id="Phobius"/>
    </source>
</evidence>
<dbReference type="OrthoDB" id="5918912at2"/>
<dbReference type="EMBL" id="FWFO01000001">
    <property type="protein sequence ID" value="SLN20464.1"/>
    <property type="molecule type" value="Genomic_DNA"/>
</dbReference>
<organism evidence="3 4">
    <name type="scientific">Falsiruegeria litorea R37</name>
    <dbReference type="NCBI Taxonomy" id="1200284"/>
    <lineage>
        <taxon>Bacteria</taxon>
        <taxon>Pseudomonadati</taxon>
        <taxon>Pseudomonadota</taxon>
        <taxon>Alphaproteobacteria</taxon>
        <taxon>Rhodobacterales</taxon>
        <taxon>Roseobacteraceae</taxon>
        <taxon>Falsiruegeria</taxon>
    </lineage>
</organism>
<name>A0A1Y5RLT9_9RHOB</name>
<dbReference type="Proteomes" id="UP000193077">
    <property type="component" value="Unassembled WGS sequence"/>
</dbReference>
<dbReference type="InterPro" id="IPR049220">
    <property type="entry name" value="DUF6868"/>
</dbReference>
<evidence type="ECO:0000313" key="3">
    <source>
        <dbReference type="EMBL" id="SLN20464.1"/>
    </source>
</evidence>
<dbReference type="AlphaFoldDB" id="A0A1Y5RLT9"/>
<feature type="domain" description="DUF6868" evidence="2">
    <location>
        <begin position="1"/>
        <end position="78"/>
    </location>
</feature>
<feature type="transmembrane region" description="Helical" evidence="1">
    <location>
        <begin position="12"/>
        <end position="35"/>
    </location>
</feature>
<gene>
    <name evidence="3" type="ORF">TRL7639_00505</name>
</gene>
<protein>
    <recommendedName>
        <fullName evidence="2">DUF6868 domain-containing protein</fullName>
    </recommendedName>
</protein>
<evidence type="ECO:0000313" key="4">
    <source>
        <dbReference type="Proteomes" id="UP000193077"/>
    </source>
</evidence>
<dbReference type="Pfam" id="PF21742">
    <property type="entry name" value="DUF6868"/>
    <property type="match status" value="1"/>
</dbReference>
<dbReference type="RefSeq" id="WP_085794219.1">
    <property type="nucleotide sequence ID" value="NZ_FWFO01000001.1"/>
</dbReference>
<keyword evidence="1" id="KW-1133">Transmembrane helix</keyword>
<accession>A0A1Y5RLT9</accession>
<keyword evidence="4" id="KW-1185">Reference proteome</keyword>
<evidence type="ECO:0000259" key="2">
    <source>
        <dbReference type="Pfam" id="PF21742"/>
    </source>
</evidence>
<proteinExistence type="predicted"/>
<keyword evidence="1" id="KW-0472">Membrane</keyword>
<feature type="transmembrane region" description="Helical" evidence="1">
    <location>
        <begin position="55"/>
        <end position="76"/>
    </location>
</feature>
<keyword evidence="1" id="KW-0812">Transmembrane</keyword>
<sequence length="79" mass="9034">MTVEFLTTVFGWMTVLNIGFLAFTTVMLLAMQNWVTGVHARMFKMEEADVRKAYFAYLAKYKTLTLIFAVAPYLALKLA</sequence>